<keyword evidence="2 6" id="KW-0812">Transmembrane</keyword>
<organism evidence="8 9">
    <name type="scientific">Aspergillus pseudodeflectus</name>
    <dbReference type="NCBI Taxonomy" id="176178"/>
    <lineage>
        <taxon>Eukaryota</taxon>
        <taxon>Fungi</taxon>
        <taxon>Dikarya</taxon>
        <taxon>Ascomycota</taxon>
        <taxon>Pezizomycotina</taxon>
        <taxon>Eurotiomycetes</taxon>
        <taxon>Eurotiomycetidae</taxon>
        <taxon>Eurotiales</taxon>
        <taxon>Aspergillaceae</taxon>
        <taxon>Aspergillus</taxon>
        <taxon>Aspergillus subgen. Nidulantes</taxon>
    </lineage>
</organism>
<comment type="similarity">
    <text evidence="5">Belongs to the SAT4 family.</text>
</comment>
<reference evidence="8 9" key="1">
    <citation type="submission" date="2024-07" db="EMBL/GenBank/DDBJ databases">
        <title>Section-level genome sequencing and comparative genomics of Aspergillus sections Usti and Cavernicolus.</title>
        <authorList>
            <consortium name="Lawrence Berkeley National Laboratory"/>
            <person name="Nybo J.L."/>
            <person name="Vesth T.C."/>
            <person name="Theobald S."/>
            <person name="Frisvad J.C."/>
            <person name="Larsen T.O."/>
            <person name="Kjaerboelling I."/>
            <person name="Rothschild-Mancinelli K."/>
            <person name="Lyhne E.K."/>
            <person name="Kogle M.E."/>
            <person name="Barry K."/>
            <person name="Clum A."/>
            <person name="Na H."/>
            <person name="Ledsgaard L."/>
            <person name="Lin J."/>
            <person name="Lipzen A."/>
            <person name="Kuo A."/>
            <person name="Riley R."/>
            <person name="Mondo S."/>
            <person name="LaButti K."/>
            <person name="Haridas S."/>
            <person name="Pangalinan J."/>
            <person name="Salamov A.A."/>
            <person name="Simmons B.A."/>
            <person name="Magnuson J.K."/>
            <person name="Chen J."/>
            <person name="Drula E."/>
            <person name="Henrissat B."/>
            <person name="Wiebenga A."/>
            <person name="Lubbers R.J."/>
            <person name="Gomes A.C."/>
            <person name="Macurrencykelacurrency M.R."/>
            <person name="Stajich J."/>
            <person name="Grigoriev I.V."/>
            <person name="Mortensen U.H."/>
            <person name="De vries R.P."/>
            <person name="Baker S.E."/>
            <person name="Andersen M.R."/>
        </authorList>
    </citation>
    <scope>NUCLEOTIDE SEQUENCE [LARGE SCALE GENOMIC DNA]</scope>
    <source>
        <strain evidence="8 9">CBS 756.74</strain>
    </source>
</reference>
<evidence type="ECO:0000256" key="3">
    <source>
        <dbReference type="ARBA" id="ARBA00022989"/>
    </source>
</evidence>
<dbReference type="InterPro" id="IPR052337">
    <property type="entry name" value="SAT4-like"/>
</dbReference>
<gene>
    <name evidence="8" type="ORF">BJX68DRAFT_254710</name>
</gene>
<comment type="subcellular location">
    <subcellularLocation>
        <location evidence="1">Membrane</location>
        <topology evidence="1">Multi-pass membrane protein</topology>
    </subcellularLocation>
</comment>
<feature type="transmembrane region" description="Helical" evidence="6">
    <location>
        <begin position="177"/>
        <end position="197"/>
    </location>
</feature>
<dbReference type="RefSeq" id="XP_070899952.1">
    <property type="nucleotide sequence ID" value="XM_071042921.1"/>
</dbReference>
<dbReference type="EMBL" id="JBFXLR010000017">
    <property type="protein sequence ID" value="KAL2851695.1"/>
    <property type="molecule type" value="Genomic_DNA"/>
</dbReference>
<evidence type="ECO:0000259" key="7">
    <source>
        <dbReference type="Pfam" id="PF20684"/>
    </source>
</evidence>
<evidence type="ECO:0000313" key="8">
    <source>
        <dbReference type="EMBL" id="KAL2851695.1"/>
    </source>
</evidence>
<evidence type="ECO:0000313" key="9">
    <source>
        <dbReference type="Proteomes" id="UP001610444"/>
    </source>
</evidence>
<feature type="transmembrane region" description="Helical" evidence="6">
    <location>
        <begin position="140"/>
        <end position="165"/>
    </location>
</feature>
<evidence type="ECO:0000256" key="1">
    <source>
        <dbReference type="ARBA" id="ARBA00004141"/>
    </source>
</evidence>
<accession>A0ABR4KHE8</accession>
<dbReference type="GeneID" id="98158085"/>
<feature type="transmembrane region" description="Helical" evidence="6">
    <location>
        <begin position="101"/>
        <end position="120"/>
    </location>
</feature>
<evidence type="ECO:0000256" key="6">
    <source>
        <dbReference type="SAM" id="Phobius"/>
    </source>
</evidence>
<dbReference type="InterPro" id="IPR049326">
    <property type="entry name" value="Rhodopsin_dom_fungi"/>
</dbReference>
<dbReference type="PANTHER" id="PTHR33048">
    <property type="entry name" value="PTH11-LIKE INTEGRAL MEMBRANE PROTEIN (AFU_ORTHOLOGUE AFUA_5G11245)"/>
    <property type="match status" value="1"/>
</dbReference>
<feature type="transmembrane region" description="Helical" evidence="6">
    <location>
        <begin position="217"/>
        <end position="236"/>
    </location>
</feature>
<keyword evidence="9" id="KW-1185">Reference proteome</keyword>
<name>A0ABR4KHE8_9EURO</name>
<evidence type="ECO:0000256" key="2">
    <source>
        <dbReference type="ARBA" id="ARBA00022692"/>
    </source>
</evidence>
<feature type="transmembrane region" description="Helical" evidence="6">
    <location>
        <begin position="66"/>
        <end position="89"/>
    </location>
</feature>
<dbReference type="PANTHER" id="PTHR33048:SF114">
    <property type="entry name" value="MEMBRANE PROTEIN PTH11-LIKE, PUTATIVE (AFU_ORTHOLOGUE AFUA_7G06620)-RELATED"/>
    <property type="match status" value="1"/>
</dbReference>
<dbReference type="Pfam" id="PF20684">
    <property type="entry name" value="Fung_rhodopsin"/>
    <property type="match status" value="1"/>
</dbReference>
<protein>
    <recommendedName>
        <fullName evidence="7">Rhodopsin domain-containing protein</fullName>
    </recommendedName>
</protein>
<sequence>MAESQGSNVVGIAIAFAVVTLVVLILRLFARIFVLKKMGGLSFAFSSVTVVDRLAVQHGLGASMNVWLSSMFYLSCLGFVKSSVCWFYTRLGDKYLTRLSFIMFGVITCQALANVLTAAFQCRPILRAWDTSIEGTCVNINVFYLANAALNILTDMLTYALPIRVIVKLQMPREQKVALVCILCLGLFACASSIIRITFIPEMLTSDDPTPAISGATYWSAIEINIGILAASIPSFKAIASRFVPRLIGEYSSGKRYIQRSGSGFSKVRGHQIISKLDRTSEERFIVPDGRIYAHTEIEVRQDRM</sequence>
<comment type="caution">
    <text evidence="8">The sequence shown here is derived from an EMBL/GenBank/DDBJ whole genome shotgun (WGS) entry which is preliminary data.</text>
</comment>
<feature type="domain" description="Rhodopsin" evidence="7">
    <location>
        <begin position="40"/>
        <end position="241"/>
    </location>
</feature>
<keyword evidence="4 6" id="KW-0472">Membrane</keyword>
<evidence type="ECO:0000256" key="5">
    <source>
        <dbReference type="ARBA" id="ARBA00038359"/>
    </source>
</evidence>
<keyword evidence="3 6" id="KW-1133">Transmembrane helix</keyword>
<evidence type="ECO:0000256" key="4">
    <source>
        <dbReference type="ARBA" id="ARBA00023136"/>
    </source>
</evidence>
<dbReference type="Proteomes" id="UP001610444">
    <property type="component" value="Unassembled WGS sequence"/>
</dbReference>
<proteinExistence type="inferred from homology"/>
<feature type="transmembrane region" description="Helical" evidence="6">
    <location>
        <begin position="6"/>
        <end position="29"/>
    </location>
</feature>